<evidence type="ECO:0000313" key="2">
    <source>
        <dbReference type="Proteomes" id="UP000828645"/>
    </source>
</evidence>
<organism evidence="1 2">
    <name type="scientific">Escherichia phage vB_EcoP-UTI89UKE2</name>
    <dbReference type="NCBI Taxonomy" id="2865826"/>
    <lineage>
        <taxon>Viruses</taxon>
        <taxon>Duplodnaviria</taxon>
        <taxon>Heunggongvirae</taxon>
        <taxon>Uroviricota</taxon>
        <taxon>Caudoviricetes</taxon>
        <taxon>Autographivirales</taxon>
        <taxon>Autosignataviridae</taxon>
        <taxon>Molineuxvirinae</taxon>
        <taxon>Vectrevirus</taxon>
        <taxon>Vectrevirus PUTI89UKE2</taxon>
    </lineage>
</organism>
<reference evidence="1 2" key="1">
    <citation type="submission" date="2021-05" db="EMBL/GenBank/DDBJ databases">
        <title>Naturally bred epsilon2 phages have an improved host range and effectivity in uropathogenic E. coli over their ancestor phages.</title>
        <authorList>
            <person name="Saez D."/>
            <person name="Loose M."/>
            <person name="Mutti M."/>
            <person name="Visram Z."/>
            <person name="Hitzenhammer E."/>
            <person name="Dippel D."/>
            <person name="Tisakova L."/>
            <person name="Schertler S."/>
            <person name="Wittmann J."/>
            <person name="Corsini L."/>
            <person name="Wagenlehner F."/>
        </authorList>
    </citation>
    <scope>NUCLEOTIDE SEQUENCE [LARGE SCALE GENOMIC DNA]</scope>
</reference>
<keyword evidence="2" id="KW-1185">Reference proteome</keyword>
<protein>
    <submittedName>
        <fullName evidence="1">Uncharacterized protein</fullName>
    </submittedName>
</protein>
<gene>
    <name evidence="1" type="ORF">UTI89UKE2_056</name>
</gene>
<accession>A0AAE7XUH3</accession>
<dbReference type="EMBL" id="MZ234049">
    <property type="protein sequence ID" value="QZI84590.1"/>
    <property type="molecule type" value="Genomic_DNA"/>
</dbReference>
<name>A0AAE7XUH3_9CAUD</name>
<proteinExistence type="predicted"/>
<dbReference type="Proteomes" id="UP000828645">
    <property type="component" value="Segment"/>
</dbReference>
<sequence length="33" mass="3809">MRAWAICSFRSLRLRSVHSLTCTLGYYLMDSLG</sequence>
<evidence type="ECO:0000313" key="1">
    <source>
        <dbReference type="EMBL" id="QZI84590.1"/>
    </source>
</evidence>